<protein>
    <submittedName>
        <fullName evidence="1">Str. FM013</fullName>
    </submittedName>
</protein>
<dbReference type="Proteomes" id="UP000053732">
    <property type="component" value="Unassembled WGS sequence"/>
</dbReference>
<accession>A0A0G4PWX5</accession>
<gene>
    <name evidence="1" type="ORF">PCAMFM013_S062g000009</name>
</gene>
<evidence type="ECO:0000313" key="2">
    <source>
        <dbReference type="Proteomes" id="UP000053732"/>
    </source>
</evidence>
<proteinExistence type="predicted"/>
<keyword evidence="2" id="KW-1185">Reference proteome</keyword>
<name>A0A0G4PWX5_PENC3</name>
<dbReference type="EMBL" id="HG793195">
    <property type="protein sequence ID" value="CRL30870.1"/>
    <property type="molecule type" value="Genomic_DNA"/>
</dbReference>
<dbReference type="AlphaFoldDB" id="A0A0G4PWX5"/>
<evidence type="ECO:0000313" key="1">
    <source>
        <dbReference type="EMBL" id="CRL30870.1"/>
    </source>
</evidence>
<sequence length="42" mass="4885">MRYEDCPRNHGSACVNCSYGIDEDYVPTEVHHCVPPFQHHQI</sequence>
<reference evidence="1 2" key="1">
    <citation type="journal article" date="2014" name="Nat. Commun.">
        <title>Multiple recent horizontal transfers of a large genomic region in cheese making fungi.</title>
        <authorList>
            <person name="Cheeseman K."/>
            <person name="Ropars J."/>
            <person name="Renault P."/>
            <person name="Dupont J."/>
            <person name="Gouzy J."/>
            <person name="Branca A."/>
            <person name="Abraham A.L."/>
            <person name="Ceppi M."/>
            <person name="Conseiller E."/>
            <person name="Debuchy R."/>
            <person name="Malagnac F."/>
            <person name="Goarin A."/>
            <person name="Silar P."/>
            <person name="Lacoste S."/>
            <person name="Sallet E."/>
            <person name="Bensimon A."/>
            <person name="Giraud T."/>
            <person name="Brygoo Y."/>
        </authorList>
    </citation>
    <scope>NUCLEOTIDE SEQUENCE [LARGE SCALE GENOMIC DNA]</scope>
    <source>
        <strain evidence="2">FM 013</strain>
    </source>
</reference>
<organism evidence="1 2">
    <name type="scientific">Penicillium camemberti (strain FM 013)</name>
    <dbReference type="NCBI Taxonomy" id="1429867"/>
    <lineage>
        <taxon>Eukaryota</taxon>
        <taxon>Fungi</taxon>
        <taxon>Dikarya</taxon>
        <taxon>Ascomycota</taxon>
        <taxon>Pezizomycotina</taxon>
        <taxon>Eurotiomycetes</taxon>
        <taxon>Eurotiomycetidae</taxon>
        <taxon>Eurotiales</taxon>
        <taxon>Aspergillaceae</taxon>
        <taxon>Penicillium</taxon>
    </lineage>
</organism>